<dbReference type="Gene3D" id="1.20.1250.20">
    <property type="entry name" value="MFS general substrate transporter like domains"/>
    <property type="match status" value="2"/>
</dbReference>
<reference evidence="6 7" key="1">
    <citation type="submission" date="2019-06" db="EMBL/GenBank/DDBJ databases">
        <title>Genome sequence of Litorilinea aerophila BAA-2444.</title>
        <authorList>
            <person name="Maclea K.S."/>
            <person name="Maurais E.G."/>
            <person name="Iannazzi L.C."/>
        </authorList>
    </citation>
    <scope>NUCLEOTIDE SEQUENCE [LARGE SCALE GENOMIC DNA]</scope>
    <source>
        <strain evidence="6 7">ATCC BAA-2444</strain>
    </source>
</reference>
<dbReference type="InterPro" id="IPR036259">
    <property type="entry name" value="MFS_trans_sf"/>
</dbReference>
<evidence type="ECO:0000256" key="4">
    <source>
        <dbReference type="SAM" id="MobiDB-lite"/>
    </source>
</evidence>
<protein>
    <submittedName>
        <fullName evidence="6">MFS transporter</fullName>
    </submittedName>
</protein>
<sequence length="434" mass="45948">MRPGLPDCTATHHPLPEERALPITADATRTQIGQPGTRPLRPLASTIGYYAAFIGLGLVSASLGPTLPGLAEHTRTHLGEISFLFTTRSLGYLGGSLLAGRIYDRMAGHPVMVWALLTMAATMALAPTLPVLWWLAAVLLLLGVAEGTLDVGGNTLLVWVHGSRVGPFMNGLHFFFGVGAFISPIIVAQAVLTTGDITWAYWILALLLLPVALWLARLPSPAARSGPAGPSRGVENPRLVALIALFMILYVGAEVSFGGWIYTYATTLGLADVAAAAYLTSLFWGALTAGRLLAIPVAARLRPRTILLLDLLGCLASVGLILLFPRSSPIIWLGTFGTGFAMASIFPTVISWAERRITLNGNVTSWFFVGASLGAMSFPFLIGQLFDALGPRVTMVTILAVLAVATLVFAGLMVYGGPPRADEDVIQTPGGEIR</sequence>
<keyword evidence="3 5" id="KW-0472">Membrane</keyword>
<dbReference type="AlphaFoldDB" id="A0A540VA91"/>
<feature type="transmembrane region" description="Helical" evidence="5">
    <location>
        <begin position="306"/>
        <end position="324"/>
    </location>
</feature>
<feature type="transmembrane region" description="Helical" evidence="5">
    <location>
        <begin position="47"/>
        <end position="69"/>
    </location>
</feature>
<feature type="transmembrane region" description="Helical" evidence="5">
    <location>
        <begin position="330"/>
        <end position="353"/>
    </location>
</feature>
<proteinExistence type="predicted"/>
<evidence type="ECO:0000313" key="6">
    <source>
        <dbReference type="EMBL" id="TQE93651.1"/>
    </source>
</evidence>
<keyword evidence="7" id="KW-1185">Reference proteome</keyword>
<feature type="transmembrane region" description="Helical" evidence="5">
    <location>
        <begin position="107"/>
        <end position="126"/>
    </location>
</feature>
<comment type="caution">
    <text evidence="6">The sequence shown here is derived from an EMBL/GenBank/DDBJ whole genome shotgun (WGS) entry which is preliminary data.</text>
</comment>
<dbReference type="PANTHER" id="PTHR23121">
    <property type="entry name" value="SODIUM-DEPENDENT GLUCOSE TRANSPORTER 1"/>
    <property type="match status" value="1"/>
</dbReference>
<dbReference type="Proteomes" id="UP000317371">
    <property type="component" value="Unassembled WGS sequence"/>
</dbReference>
<keyword evidence="2 5" id="KW-1133">Transmembrane helix</keyword>
<dbReference type="InterPro" id="IPR011701">
    <property type="entry name" value="MFS"/>
</dbReference>
<dbReference type="PANTHER" id="PTHR23121:SF9">
    <property type="entry name" value="SODIUM-DEPENDENT GLUCOSE TRANSPORTER 1"/>
    <property type="match status" value="1"/>
</dbReference>
<feature type="transmembrane region" description="Helical" evidence="5">
    <location>
        <begin position="239"/>
        <end position="263"/>
    </location>
</feature>
<gene>
    <name evidence="6" type="ORF">FKZ61_20220</name>
</gene>
<evidence type="ECO:0000313" key="7">
    <source>
        <dbReference type="Proteomes" id="UP000317371"/>
    </source>
</evidence>
<evidence type="ECO:0000256" key="1">
    <source>
        <dbReference type="ARBA" id="ARBA00022692"/>
    </source>
</evidence>
<dbReference type="OrthoDB" id="5503538at2"/>
<name>A0A540VA91_9CHLR</name>
<evidence type="ECO:0000256" key="2">
    <source>
        <dbReference type="ARBA" id="ARBA00022989"/>
    </source>
</evidence>
<feature type="region of interest" description="Disordered" evidence="4">
    <location>
        <begin position="1"/>
        <end position="36"/>
    </location>
</feature>
<dbReference type="SUPFAM" id="SSF103473">
    <property type="entry name" value="MFS general substrate transporter"/>
    <property type="match status" value="1"/>
</dbReference>
<keyword evidence="1 5" id="KW-0812">Transmembrane</keyword>
<feature type="transmembrane region" description="Helical" evidence="5">
    <location>
        <begin position="199"/>
        <end position="218"/>
    </location>
</feature>
<feature type="transmembrane region" description="Helical" evidence="5">
    <location>
        <begin position="392"/>
        <end position="415"/>
    </location>
</feature>
<feature type="transmembrane region" description="Helical" evidence="5">
    <location>
        <begin position="81"/>
        <end position="100"/>
    </location>
</feature>
<evidence type="ECO:0000256" key="5">
    <source>
        <dbReference type="SAM" id="Phobius"/>
    </source>
</evidence>
<feature type="transmembrane region" description="Helical" evidence="5">
    <location>
        <begin position="132"/>
        <end position="160"/>
    </location>
</feature>
<accession>A0A540VA91</accession>
<dbReference type="GO" id="GO:0022857">
    <property type="term" value="F:transmembrane transporter activity"/>
    <property type="evidence" value="ECO:0007669"/>
    <property type="project" value="InterPro"/>
</dbReference>
<dbReference type="EMBL" id="VIGC01000035">
    <property type="protein sequence ID" value="TQE93651.1"/>
    <property type="molecule type" value="Genomic_DNA"/>
</dbReference>
<feature type="transmembrane region" description="Helical" evidence="5">
    <location>
        <begin position="172"/>
        <end position="193"/>
    </location>
</feature>
<feature type="transmembrane region" description="Helical" evidence="5">
    <location>
        <begin position="365"/>
        <end position="386"/>
    </location>
</feature>
<dbReference type="InParanoid" id="A0A540VA91"/>
<feature type="transmembrane region" description="Helical" evidence="5">
    <location>
        <begin position="275"/>
        <end position="294"/>
    </location>
</feature>
<dbReference type="FunFam" id="1.20.1250.20:FF:000286">
    <property type="entry name" value="MFS efflux transporter"/>
    <property type="match status" value="1"/>
</dbReference>
<dbReference type="Pfam" id="PF07690">
    <property type="entry name" value="MFS_1"/>
    <property type="match status" value="1"/>
</dbReference>
<organism evidence="6 7">
    <name type="scientific">Litorilinea aerophila</name>
    <dbReference type="NCBI Taxonomy" id="1204385"/>
    <lineage>
        <taxon>Bacteria</taxon>
        <taxon>Bacillati</taxon>
        <taxon>Chloroflexota</taxon>
        <taxon>Caldilineae</taxon>
        <taxon>Caldilineales</taxon>
        <taxon>Caldilineaceae</taxon>
        <taxon>Litorilinea</taxon>
    </lineage>
</organism>
<evidence type="ECO:0000256" key="3">
    <source>
        <dbReference type="ARBA" id="ARBA00023136"/>
    </source>
</evidence>